<keyword evidence="2" id="KW-0472">Membrane</keyword>
<proteinExistence type="predicted"/>
<reference evidence="3" key="1">
    <citation type="submission" date="2023-06" db="EMBL/GenBank/DDBJ databases">
        <title>Genome-scale phylogeny and comparative genomics of the fungal order Sordariales.</title>
        <authorList>
            <consortium name="Lawrence Berkeley National Laboratory"/>
            <person name="Hensen N."/>
            <person name="Bonometti L."/>
            <person name="Westerberg I."/>
            <person name="Brannstrom I.O."/>
            <person name="Guillou S."/>
            <person name="Cros-Aarteil S."/>
            <person name="Calhoun S."/>
            <person name="Haridas S."/>
            <person name="Kuo A."/>
            <person name="Mondo S."/>
            <person name="Pangilinan J."/>
            <person name="Riley R."/>
            <person name="Labutti K."/>
            <person name="Andreopoulos B."/>
            <person name="Lipzen A."/>
            <person name="Chen C."/>
            <person name="Yanf M."/>
            <person name="Daum C."/>
            <person name="Ng V."/>
            <person name="Clum A."/>
            <person name="Steindorff A."/>
            <person name="Ohm R."/>
            <person name="Martin F."/>
            <person name="Silar P."/>
            <person name="Natvig D."/>
            <person name="Lalanne C."/>
            <person name="Gautier V."/>
            <person name="Ament-Velasquez S.L."/>
            <person name="Kruys A."/>
            <person name="Hutchinson M.I."/>
            <person name="Powell A.J."/>
            <person name="Barry K."/>
            <person name="Miller A.N."/>
            <person name="Grigoriev I.V."/>
            <person name="Debuchy R."/>
            <person name="Gladieux P."/>
            <person name="Thoren M.H."/>
            <person name="Johannesson H."/>
        </authorList>
    </citation>
    <scope>NUCLEOTIDE SEQUENCE</scope>
    <source>
        <strain evidence="3">PSN4</strain>
    </source>
</reference>
<feature type="transmembrane region" description="Helical" evidence="2">
    <location>
        <begin position="182"/>
        <end position="200"/>
    </location>
</feature>
<dbReference type="EMBL" id="MU839828">
    <property type="protein sequence ID" value="KAK1759197.1"/>
    <property type="molecule type" value="Genomic_DNA"/>
</dbReference>
<comment type="caution">
    <text evidence="3">The sequence shown here is derived from an EMBL/GenBank/DDBJ whole genome shotgun (WGS) entry which is preliminary data.</text>
</comment>
<accession>A0AAJ0BJP4</accession>
<feature type="transmembrane region" description="Helical" evidence="2">
    <location>
        <begin position="249"/>
        <end position="274"/>
    </location>
</feature>
<dbReference type="Proteomes" id="UP001239445">
    <property type="component" value="Unassembled WGS sequence"/>
</dbReference>
<feature type="transmembrane region" description="Helical" evidence="2">
    <location>
        <begin position="837"/>
        <end position="863"/>
    </location>
</feature>
<keyword evidence="4" id="KW-1185">Reference proteome</keyword>
<evidence type="ECO:0000313" key="3">
    <source>
        <dbReference type="EMBL" id="KAK1759197.1"/>
    </source>
</evidence>
<feature type="compositionally biased region" description="Low complexity" evidence="1">
    <location>
        <begin position="54"/>
        <end position="81"/>
    </location>
</feature>
<dbReference type="Pfam" id="PF11915">
    <property type="entry name" value="DUF3433"/>
    <property type="match status" value="2"/>
</dbReference>
<feature type="compositionally biased region" description="Basic and acidic residues" evidence="1">
    <location>
        <begin position="12"/>
        <end position="23"/>
    </location>
</feature>
<protein>
    <submittedName>
        <fullName evidence="3">Uncharacterized protein</fullName>
    </submittedName>
</protein>
<feature type="transmembrane region" description="Helical" evidence="2">
    <location>
        <begin position="137"/>
        <end position="156"/>
    </location>
</feature>
<keyword evidence="2" id="KW-1133">Transmembrane helix</keyword>
<name>A0AAJ0BJP4_9PEZI</name>
<sequence>MSYQEYAQLGRNARERDKSRERGVGGYQPSPPPRLRTDRPYTGSMASFSVPRRGTGTSSPTNHSTTSSTSSASLSPSNSASQKAGNLTPTSQWGGGDGLGHLNKDFGLGSGGTGAEKKPDLVEVEMPWRPFYLQRKILAGFIAALVGLVICLEALLGESQRSEGFSLGSSSSTTARPAGASYIFRLAPTGLLTLMAVLWARVEYQAKMAAPWIRLAKGTPAKAEETLLLDYVGMARPLAVLKAVRNRDWVVAAATVVMLFLGVGVVGSAGLMYMSLVDMPGQSVPVTLTTAFGSDGLGAGADTLAFYTMLGLQQEDLAFPEGVAAGFAYQSFTADVPPGSMVEATVDGFSAGLDCEVANLTLAGVQNASDGQVFNTSFSGGSGCVVSMPIVGNGMIQPTTTNQTLYFGRFGQGGCGGSGNATAQRIVVVFGTETINPRPIPTTAASGNVVVNGTIPRSAALLCKPTYNITRIDVAKRDDVVVSIEPGAETTAERELENVEPWSLADAFFSSFRNELADSYANSTPWFYQPASVNTDPIIYLALDFAFRTTGAALALESLLDPNTLQDMAGDYFEQYVPLLASRALMQPVSEADTATAEITGERLVVSPMITQFVVTHLIVGIFLVVAMIMMVPKKGFLPRNPGTIMDTAALIANSRDLLQKLRGLGGEDMRVLRQRLAGSSFYTGVEAYERADSSGKGYFKMFGGHTIASDVPSVSADPEKRFPYPTLLHPIPRLVALLITIGFIVGLDFTLQSSNKNGGFDDVSDPESRHILWTVLPAAILGHVGMYFVSAGFAIRLLAPYAALVRGSTFEQSAGLNLVDRSPPGVLYHALRSKNLAVGGATMAAVLSGLLITFGATLFTAATVPTQAACQLVTRDFFSLQNTTIGGDGSCPGCQNGTVLASLVLNGNVSDPPFTHGDLVFPSLEVDDVPDGLRELPDDVVVSGVISGFRSALACKSFDANQIAVNLSLSNLAGTGNPMQISLPAIAGAGDNSVTLNTGYTLDDLQTQKPQLDPDAFFGAGTYKPLTTENGTQARWIWVWGQLRDAGTNKTTVKSIAALSCTESVVQLNVAVRFLGPDLDIDPRNPPFADEATAVPIPVALNNLDYTDLATNLPSIPSSLLLDPFFITLTSSKNAIPLSDLSTTDNATLTKLSDAITRQHRLIRAQIINTSNRIPLSQTTNSTGIPFPAKLTVSSLASGAARRVVQDTITTRILQALLACILVSSTASWLSLPKPNILPHRHFGGSIAAVVALLADGNIFGLLGRGAEWQDTEQMGLGLGMLTGRM</sequence>
<feature type="transmembrane region" description="Helical" evidence="2">
    <location>
        <begin position="732"/>
        <end position="752"/>
    </location>
</feature>
<evidence type="ECO:0000256" key="2">
    <source>
        <dbReference type="SAM" id="Phobius"/>
    </source>
</evidence>
<feature type="compositionally biased region" description="Polar residues" evidence="1">
    <location>
        <begin position="82"/>
        <end position="92"/>
    </location>
</feature>
<feature type="transmembrane region" description="Helical" evidence="2">
    <location>
        <begin position="772"/>
        <end position="800"/>
    </location>
</feature>
<dbReference type="InterPro" id="IPR021840">
    <property type="entry name" value="DUF3433"/>
</dbReference>
<keyword evidence="2" id="KW-0812">Transmembrane</keyword>
<dbReference type="PANTHER" id="PTHR37544:SF3">
    <property type="entry name" value="SPRAY"/>
    <property type="match status" value="1"/>
</dbReference>
<feature type="transmembrane region" description="Helical" evidence="2">
    <location>
        <begin position="613"/>
        <end position="632"/>
    </location>
</feature>
<dbReference type="PANTHER" id="PTHR37544">
    <property type="entry name" value="SPRAY-RELATED"/>
    <property type="match status" value="1"/>
</dbReference>
<feature type="region of interest" description="Disordered" evidence="1">
    <location>
        <begin position="1"/>
        <end position="99"/>
    </location>
</feature>
<organism evidence="3 4">
    <name type="scientific">Echria macrotheca</name>
    <dbReference type="NCBI Taxonomy" id="438768"/>
    <lineage>
        <taxon>Eukaryota</taxon>
        <taxon>Fungi</taxon>
        <taxon>Dikarya</taxon>
        <taxon>Ascomycota</taxon>
        <taxon>Pezizomycotina</taxon>
        <taxon>Sordariomycetes</taxon>
        <taxon>Sordariomycetidae</taxon>
        <taxon>Sordariales</taxon>
        <taxon>Schizotheciaceae</taxon>
        <taxon>Echria</taxon>
    </lineage>
</organism>
<evidence type="ECO:0000256" key="1">
    <source>
        <dbReference type="SAM" id="MobiDB-lite"/>
    </source>
</evidence>
<evidence type="ECO:0000313" key="4">
    <source>
        <dbReference type="Proteomes" id="UP001239445"/>
    </source>
</evidence>
<gene>
    <name evidence="3" type="ORF">QBC47DRAFT_436826</name>
</gene>